<dbReference type="PANTHER" id="PTHR33836">
    <property type="entry name" value="LOW-TEMPERATURE-INDUCED 65 KDA PROTEIN-RELATED"/>
    <property type="match status" value="1"/>
</dbReference>
<sequence>MAQLERLPRSHEFSRSPQCQNSPKFEQFLEGDGSSGLLMTSTSPRSCDQEDQHKKSVLMKVKEKAMKLRHSLSGKKKHGMETHDDNTTPSRSLDNTTPSRSLALEDSVDVGEDPEYLGAPMYESELAPETLKENSRQHPRAVPVVPGNHTLASCLKTKVTQEKNENISPDKTTAQSVSVQSAPAYAKVSDATHSIASKITGLSITNQNEQDTNTHTGGTHVPASAAVGTGYVSGPLNDKGLNNSERMSEIREHSSDSPQKFDKGVSVKEYLMQKVEPGEDEKALSKVISNSLSPKRSPGQMGVVGKFKDAVSSLLWTEEDSESTGMNTTNKSSPTTSARKLQSREANDTTNPISSSETSVSNRTNPLLAPGHTNTSEVVEEQTLGRVLQTN</sequence>
<dbReference type="InterPro" id="IPR037491">
    <property type="entry name" value="LTI78/LTI65"/>
</dbReference>
<feature type="compositionally biased region" description="Polar residues" evidence="1">
    <location>
        <begin position="87"/>
        <end position="100"/>
    </location>
</feature>
<feature type="compositionally biased region" description="Polar residues" evidence="1">
    <location>
        <begin position="37"/>
        <end position="46"/>
    </location>
</feature>
<feature type="domain" description="LTI65/LTI78 N-terminal" evidence="3">
    <location>
        <begin position="50"/>
        <end position="125"/>
    </location>
</feature>
<organism evidence="4 5">
    <name type="scientific">Lithospermum erythrorhizon</name>
    <name type="common">Purple gromwell</name>
    <name type="synonym">Lithospermum officinale var. erythrorhizon</name>
    <dbReference type="NCBI Taxonomy" id="34254"/>
    <lineage>
        <taxon>Eukaryota</taxon>
        <taxon>Viridiplantae</taxon>
        <taxon>Streptophyta</taxon>
        <taxon>Embryophyta</taxon>
        <taxon>Tracheophyta</taxon>
        <taxon>Spermatophyta</taxon>
        <taxon>Magnoliopsida</taxon>
        <taxon>eudicotyledons</taxon>
        <taxon>Gunneridae</taxon>
        <taxon>Pentapetalae</taxon>
        <taxon>asterids</taxon>
        <taxon>lamiids</taxon>
        <taxon>Boraginales</taxon>
        <taxon>Boraginaceae</taxon>
        <taxon>Boraginoideae</taxon>
        <taxon>Lithospermeae</taxon>
        <taxon>Lithospermum</taxon>
    </lineage>
</organism>
<feature type="compositionally biased region" description="Basic and acidic residues" evidence="1">
    <location>
        <begin position="1"/>
        <end position="14"/>
    </location>
</feature>
<dbReference type="AlphaFoldDB" id="A0AAV3PG85"/>
<dbReference type="EMBL" id="BAABME010001635">
    <property type="protein sequence ID" value="GAA0150670.1"/>
    <property type="molecule type" value="Genomic_DNA"/>
</dbReference>
<protein>
    <submittedName>
        <fullName evidence="4">Uncharacterized protein</fullName>
    </submittedName>
</protein>
<feature type="compositionally biased region" description="Basic residues" evidence="1">
    <location>
        <begin position="67"/>
        <end position="78"/>
    </location>
</feature>
<reference evidence="4 5" key="1">
    <citation type="submission" date="2024-01" db="EMBL/GenBank/DDBJ databases">
        <title>The complete chloroplast genome sequence of Lithospermum erythrorhizon: insights into the phylogenetic relationship among Boraginaceae species and the maternal lineages of purple gromwells.</title>
        <authorList>
            <person name="Okada T."/>
            <person name="Watanabe K."/>
        </authorList>
    </citation>
    <scope>NUCLEOTIDE SEQUENCE [LARGE SCALE GENOMIC DNA]</scope>
</reference>
<feature type="domain" description="LTI65/LTI78 PGEED repeat" evidence="2">
    <location>
        <begin position="262"/>
        <end position="292"/>
    </location>
</feature>
<comment type="caution">
    <text evidence="4">The sequence shown here is derived from an EMBL/GenBank/DDBJ whole genome shotgun (WGS) entry which is preliminary data.</text>
</comment>
<evidence type="ECO:0000256" key="1">
    <source>
        <dbReference type="SAM" id="MobiDB-lite"/>
    </source>
</evidence>
<dbReference type="Pfam" id="PF23399">
    <property type="entry name" value="LTI65_PGEED"/>
    <property type="match status" value="1"/>
</dbReference>
<feature type="region of interest" description="Disordered" evidence="1">
    <location>
        <begin position="241"/>
        <end position="264"/>
    </location>
</feature>
<dbReference type="Pfam" id="PF23403">
    <property type="entry name" value="LTI65_LTI78_N"/>
    <property type="match status" value="1"/>
</dbReference>
<gene>
    <name evidence="4" type="ORF">LIER_09555</name>
</gene>
<proteinExistence type="predicted"/>
<dbReference type="InterPro" id="IPR056605">
    <property type="entry name" value="LTI65_LTI78_N"/>
</dbReference>
<feature type="compositionally biased region" description="Basic and acidic residues" evidence="1">
    <location>
        <begin position="246"/>
        <end position="264"/>
    </location>
</feature>
<feature type="region of interest" description="Disordered" evidence="1">
    <location>
        <begin position="317"/>
        <end position="391"/>
    </location>
</feature>
<name>A0AAV3PG85_LITER</name>
<keyword evidence="5" id="KW-1185">Reference proteome</keyword>
<evidence type="ECO:0000313" key="4">
    <source>
        <dbReference type="EMBL" id="GAA0150670.1"/>
    </source>
</evidence>
<dbReference type="InterPro" id="IPR057059">
    <property type="entry name" value="LTI65/LTI78_PGEED"/>
</dbReference>
<dbReference type="PANTHER" id="PTHR33836:SF7">
    <property type="entry name" value="LOW-TEMPERATURE-INDUCED PROTEIN"/>
    <property type="match status" value="1"/>
</dbReference>
<feature type="compositionally biased region" description="Basic and acidic residues" evidence="1">
    <location>
        <begin position="47"/>
        <end position="66"/>
    </location>
</feature>
<accession>A0AAV3PG85</accession>
<evidence type="ECO:0000313" key="5">
    <source>
        <dbReference type="Proteomes" id="UP001454036"/>
    </source>
</evidence>
<dbReference type="GO" id="GO:0009737">
    <property type="term" value="P:response to abscisic acid"/>
    <property type="evidence" value="ECO:0007669"/>
    <property type="project" value="InterPro"/>
</dbReference>
<dbReference type="Proteomes" id="UP001454036">
    <property type="component" value="Unassembled WGS sequence"/>
</dbReference>
<evidence type="ECO:0000259" key="2">
    <source>
        <dbReference type="Pfam" id="PF23399"/>
    </source>
</evidence>
<feature type="compositionally biased region" description="Polar residues" evidence="1">
    <location>
        <begin position="323"/>
        <end position="340"/>
    </location>
</feature>
<feature type="compositionally biased region" description="Acidic residues" evidence="1">
    <location>
        <begin position="106"/>
        <end position="115"/>
    </location>
</feature>
<feature type="compositionally biased region" description="Polar residues" evidence="1">
    <location>
        <begin position="15"/>
        <end position="24"/>
    </location>
</feature>
<feature type="compositionally biased region" description="Polar residues" evidence="1">
    <location>
        <begin position="348"/>
        <end position="365"/>
    </location>
</feature>
<feature type="region of interest" description="Disordered" evidence="1">
    <location>
        <begin position="1"/>
        <end position="116"/>
    </location>
</feature>
<evidence type="ECO:0000259" key="3">
    <source>
        <dbReference type="Pfam" id="PF23403"/>
    </source>
</evidence>